<dbReference type="PANTHER" id="PTHR21523">
    <property type="match status" value="1"/>
</dbReference>
<dbReference type="PANTHER" id="PTHR21523:SF37">
    <property type="entry name" value="MLT-TEN (MLT-10) RELATED"/>
    <property type="match status" value="1"/>
</dbReference>
<dbReference type="AlphaFoldDB" id="A0A915DNK9"/>
<dbReference type="WBParaSite" id="jg21966">
    <property type="protein sequence ID" value="jg21966"/>
    <property type="gene ID" value="jg21966"/>
</dbReference>
<reference evidence="2" key="1">
    <citation type="submission" date="2022-11" db="UniProtKB">
        <authorList>
            <consortium name="WormBaseParasite"/>
        </authorList>
    </citation>
    <scope>IDENTIFICATION</scope>
</reference>
<evidence type="ECO:0000313" key="1">
    <source>
        <dbReference type="Proteomes" id="UP000887574"/>
    </source>
</evidence>
<protein>
    <submittedName>
        <fullName evidence="2">Uncharacterized protein</fullName>
    </submittedName>
</protein>
<dbReference type="Proteomes" id="UP000887574">
    <property type="component" value="Unplaced"/>
</dbReference>
<proteinExistence type="predicted"/>
<accession>A0A915DNK9</accession>
<dbReference type="InterPro" id="IPR006954">
    <property type="entry name" value="Mlt-10-like"/>
</dbReference>
<dbReference type="Pfam" id="PF04870">
    <property type="entry name" value="Moulting_cycle"/>
    <property type="match status" value="2"/>
</dbReference>
<name>A0A915DNK9_9BILA</name>
<organism evidence="1 2">
    <name type="scientific">Ditylenchus dipsaci</name>
    <dbReference type="NCBI Taxonomy" id="166011"/>
    <lineage>
        <taxon>Eukaryota</taxon>
        <taxon>Metazoa</taxon>
        <taxon>Ecdysozoa</taxon>
        <taxon>Nematoda</taxon>
        <taxon>Chromadorea</taxon>
        <taxon>Rhabditida</taxon>
        <taxon>Tylenchina</taxon>
        <taxon>Tylenchomorpha</taxon>
        <taxon>Sphaerularioidea</taxon>
        <taxon>Anguinidae</taxon>
        <taxon>Anguininae</taxon>
        <taxon>Ditylenchus</taxon>
    </lineage>
</organism>
<sequence length="781" mass="87717">MVGEDLHEIIEDPKRLKDFLTKKRSQKSKEPSTRLMNLLREGFKLGYTISGKNASKFDDKNLKIVSPRFLSVVPENEDNKDNELDFLSPSLFSLHNQGKGLENLTSLPSLVKGFSSKDQQAWLDLIMEAAGVVEEAEKIEEHFYNNQTSTEVSKSKDFVTRYKKESVGKDGTSLYFTKENVTEMYGNFEERKIDLFEKLCQNFSKDQVKEMNKTGFAMLSPKQLEMLYGSESPYNNSKALKQFSQLNNSVIHQHIEDEVSRTAEMKSFKIRLKQVILSPVSFTVIGPSANNPAILSPIIFSPAILAPLSTGFVSIVVCACDFVTKSTFTADFNAYGICAFHFVTSGAPPCYFITRGIRSCNTDTFGLITFHSVSPSPYTDYSVAIRIISIYSESSSPFTYNIVPFCSKSFCFLWLIVFESAIPDSFKIKIMAQESEVQTVPMKTEQGIQLMQHWTEQAVGSLIAAVANKNLKTKPKHILLEFGDCTKNAKNIPQQAQCVSKLLRNQLSGKKYLRLKSFDEFTAKMPVLPTEKPRKMPDQRPRKIVNLLRDGFKLAWSLSGKNASEFSNKTVKVEILSPSLLSLHKEGKGIEKLTSLPSLINGFNNHDQQSWMNLIMEASGVTEQADKIDMLLNQTAESSLETFQKRYQDEARATDGTPLYFTKENVTKMYGRIHELNKTGYALLTSFQLMMLYGPQSPYADSKSLEHFIALNHSYLEQTIENDIHRTAQLKSFKMRLRRQTPSSVLGSISFVNIAPNSGGAIVLSPVIFSPVVLAPAVLGP</sequence>
<evidence type="ECO:0000313" key="2">
    <source>
        <dbReference type="WBParaSite" id="jg21966"/>
    </source>
</evidence>
<keyword evidence="1" id="KW-1185">Reference proteome</keyword>